<name>A0AA40KCJ0_9PEZI</name>
<dbReference type="Proteomes" id="UP001172155">
    <property type="component" value="Unassembled WGS sequence"/>
</dbReference>
<feature type="transmembrane region" description="Helical" evidence="6">
    <location>
        <begin position="190"/>
        <end position="209"/>
    </location>
</feature>
<organism evidence="8 9">
    <name type="scientific">Schizothecium vesticola</name>
    <dbReference type="NCBI Taxonomy" id="314040"/>
    <lineage>
        <taxon>Eukaryota</taxon>
        <taxon>Fungi</taxon>
        <taxon>Dikarya</taxon>
        <taxon>Ascomycota</taxon>
        <taxon>Pezizomycotina</taxon>
        <taxon>Sordariomycetes</taxon>
        <taxon>Sordariomycetidae</taxon>
        <taxon>Sordariales</taxon>
        <taxon>Schizotheciaceae</taxon>
        <taxon>Schizothecium</taxon>
    </lineage>
</organism>
<dbReference type="SUPFAM" id="SSF103473">
    <property type="entry name" value="MFS general substrate transporter"/>
    <property type="match status" value="1"/>
</dbReference>
<dbReference type="PRINTS" id="PR01036">
    <property type="entry name" value="TCRTETB"/>
</dbReference>
<feature type="transmembrane region" description="Helical" evidence="6">
    <location>
        <begin position="457"/>
        <end position="479"/>
    </location>
</feature>
<feature type="transmembrane region" description="Helical" evidence="6">
    <location>
        <begin position="299"/>
        <end position="318"/>
    </location>
</feature>
<dbReference type="Gene3D" id="1.20.1250.20">
    <property type="entry name" value="MFS general substrate transporter like domains"/>
    <property type="match status" value="1"/>
</dbReference>
<evidence type="ECO:0000256" key="3">
    <source>
        <dbReference type="ARBA" id="ARBA00022692"/>
    </source>
</evidence>
<dbReference type="InterPro" id="IPR020846">
    <property type="entry name" value="MFS_dom"/>
</dbReference>
<evidence type="ECO:0000313" key="8">
    <source>
        <dbReference type="EMBL" id="KAK0753841.1"/>
    </source>
</evidence>
<keyword evidence="2" id="KW-0813">Transport</keyword>
<evidence type="ECO:0000256" key="2">
    <source>
        <dbReference type="ARBA" id="ARBA00022448"/>
    </source>
</evidence>
<feature type="transmembrane region" description="Helical" evidence="6">
    <location>
        <begin position="86"/>
        <end position="106"/>
    </location>
</feature>
<feature type="transmembrane region" description="Helical" evidence="6">
    <location>
        <begin position="221"/>
        <end position="238"/>
    </location>
</feature>
<dbReference type="InterPro" id="IPR011701">
    <property type="entry name" value="MFS"/>
</dbReference>
<gene>
    <name evidence="8" type="ORF">B0T18DRAFT_477113</name>
</gene>
<feature type="transmembrane region" description="Helical" evidence="6">
    <location>
        <begin position="118"/>
        <end position="137"/>
    </location>
</feature>
<evidence type="ECO:0000259" key="7">
    <source>
        <dbReference type="PROSITE" id="PS50850"/>
    </source>
</evidence>
<protein>
    <submittedName>
        <fullName evidence="8">Major facilitator superfamily domain-containing protein</fullName>
    </submittedName>
</protein>
<dbReference type="AlphaFoldDB" id="A0AA40KCJ0"/>
<feature type="transmembrane region" description="Helical" evidence="6">
    <location>
        <begin position="258"/>
        <end position="279"/>
    </location>
</feature>
<dbReference type="GO" id="GO:0005886">
    <property type="term" value="C:plasma membrane"/>
    <property type="evidence" value="ECO:0007669"/>
    <property type="project" value="TreeGrafter"/>
</dbReference>
<keyword evidence="9" id="KW-1185">Reference proteome</keyword>
<feature type="transmembrane region" description="Helical" evidence="6">
    <location>
        <begin position="351"/>
        <end position="371"/>
    </location>
</feature>
<evidence type="ECO:0000256" key="6">
    <source>
        <dbReference type="SAM" id="Phobius"/>
    </source>
</evidence>
<dbReference type="PANTHER" id="PTHR23501:SF49">
    <property type="entry name" value="MAJOR FACILITATOR SUPERFAMILY (MFS) PROFILE DOMAIN-CONTAINING PROTEIN"/>
    <property type="match status" value="1"/>
</dbReference>
<evidence type="ECO:0000256" key="4">
    <source>
        <dbReference type="ARBA" id="ARBA00022989"/>
    </source>
</evidence>
<dbReference type="PANTHER" id="PTHR23501">
    <property type="entry name" value="MAJOR FACILITATOR SUPERFAMILY"/>
    <property type="match status" value="1"/>
</dbReference>
<evidence type="ECO:0000256" key="1">
    <source>
        <dbReference type="ARBA" id="ARBA00004141"/>
    </source>
</evidence>
<keyword evidence="3 6" id="KW-0812">Transmembrane</keyword>
<dbReference type="Pfam" id="PF07690">
    <property type="entry name" value="MFS_1"/>
    <property type="match status" value="1"/>
</dbReference>
<comment type="caution">
    <text evidence="8">The sequence shown here is derived from an EMBL/GenBank/DDBJ whole genome shotgun (WGS) entry which is preliminary data.</text>
</comment>
<evidence type="ECO:0000313" key="9">
    <source>
        <dbReference type="Proteomes" id="UP001172155"/>
    </source>
</evidence>
<feature type="domain" description="Major facilitator superfamily (MFS) profile" evidence="7">
    <location>
        <begin position="1"/>
        <end position="484"/>
    </location>
</feature>
<sequence length="491" mass="52054">MGSVFLISIDRTIMSTATPYITQELQSTPDIGWYGSAYLLTACAFQPAFGRMFWLFSVKAAFLMAMFVFLLGSLLCGVAYSSMALIMGRAVTGLGSAGVLTGSFVIVAKAVPLRSRPLFMSVVGSMFGLGASVGPLLGGVFTDTVTWRWCFYLNLLIGGAIMLAMGVFFQPWKNNHANRTVEARLKDLDLVGNVLLLGSFIMLFLAIQRTAVGVPWRSQEIVGLLTGSGVVGVLFVGWQGWKGDDALLPPRIMGQRTVAASCGLGFLTYGAIINLTYFLPIWFQAIHGDSTVISGVHMSPYYGVSAGFSLLAGYIVSVTGYVTPLAVIGSAIGTVGLGLLTLLSVETTTAQWVGFEILTSAGFGLSILQCFTAVQTVLSEDDMAIGTTAVIAAQSLGGAVFLKVGNSVFQNMLRQSSKGERLPGVDIRKIIDAGTSVFRNEVAAEQLHDELVVYNGALRMVFVVGVPLGALAAVVSCFIEFRSVNSNGHGG</sequence>
<reference evidence="8" key="1">
    <citation type="submission" date="2023-06" db="EMBL/GenBank/DDBJ databases">
        <title>Genome-scale phylogeny and comparative genomics of the fungal order Sordariales.</title>
        <authorList>
            <consortium name="Lawrence Berkeley National Laboratory"/>
            <person name="Hensen N."/>
            <person name="Bonometti L."/>
            <person name="Westerberg I."/>
            <person name="Brannstrom I.O."/>
            <person name="Guillou S."/>
            <person name="Cros-Aarteil S."/>
            <person name="Calhoun S."/>
            <person name="Haridas S."/>
            <person name="Kuo A."/>
            <person name="Mondo S."/>
            <person name="Pangilinan J."/>
            <person name="Riley R."/>
            <person name="LaButti K."/>
            <person name="Andreopoulos B."/>
            <person name="Lipzen A."/>
            <person name="Chen C."/>
            <person name="Yanf M."/>
            <person name="Daum C."/>
            <person name="Ng V."/>
            <person name="Clum A."/>
            <person name="Steindorff A."/>
            <person name="Ohm R."/>
            <person name="Martin F."/>
            <person name="Silar P."/>
            <person name="Natvig D."/>
            <person name="Lalanne C."/>
            <person name="Gautier V."/>
            <person name="Ament-velasquez S.L."/>
            <person name="Kruys A."/>
            <person name="Hutchinson M.I."/>
            <person name="Powell A.J."/>
            <person name="Barry K."/>
            <person name="Miller A.N."/>
            <person name="Grigoriev I.V."/>
            <person name="Debuchy R."/>
            <person name="Gladieux P."/>
            <person name="Thoren M.H."/>
            <person name="Johannesson H."/>
        </authorList>
    </citation>
    <scope>NUCLEOTIDE SEQUENCE</scope>
    <source>
        <strain evidence="8">SMH3187-1</strain>
    </source>
</reference>
<accession>A0AA40KCJ0</accession>
<feature type="transmembrane region" description="Helical" evidence="6">
    <location>
        <begin position="325"/>
        <end position="345"/>
    </location>
</feature>
<dbReference type="InterPro" id="IPR036259">
    <property type="entry name" value="MFS_trans_sf"/>
</dbReference>
<dbReference type="GO" id="GO:0022857">
    <property type="term" value="F:transmembrane transporter activity"/>
    <property type="evidence" value="ECO:0007669"/>
    <property type="project" value="InterPro"/>
</dbReference>
<feature type="transmembrane region" description="Helical" evidence="6">
    <location>
        <begin position="61"/>
        <end position="80"/>
    </location>
</feature>
<dbReference type="CDD" id="cd17502">
    <property type="entry name" value="MFS_Azr1_MDR_like"/>
    <property type="match status" value="1"/>
</dbReference>
<dbReference type="PROSITE" id="PS50850">
    <property type="entry name" value="MFS"/>
    <property type="match status" value="1"/>
</dbReference>
<keyword evidence="5 6" id="KW-0472">Membrane</keyword>
<dbReference type="FunFam" id="1.20.1250.20:FF:000196">
    <property type="entry name" value="MFS toxin efflux pump (AflT)"/>
    <property type="match status" value="1"/>
</dbReference>
<dbReference type="EMBL" id="JAUKUD010000001">
    <property type="protein sequence ID" value="KAK0753841.1"/>
    <property type="molecule type" value="Genomic_DNA"/>
</dbReference>
<feature type="transmembrane region" description="Helical" evidence="6">
    <location>
        <begin position="149"/>
        <end position="169"/>
    </location>
</feature>
<proteinExistence type="predicted"/>
<evidence type="ECO:0000256" key="5">
    <source>
        <dbReference type="ARBA" id="ARBA00023136"/>
    </source>
</evidence>
<feature type="transmembrane region" description="Helical" evidence="6">
    <location>
        <begin position="383"/>
        <end position="402"/>
    </location>
</feature>
<keyword evidence="4 6" id="KW-1133">Transmembrane helix</keyword>
<comment type="subcellular location">
    <subcellularLocation>
        <location evidence="1">Membrane</location>
        <topology evidence="1">Multi-pass membrane protein</topology>
    </subcellularLocation>
</comment>